<dbReference type="RefSeq" id="WP_176525171.1">
    <property type="nucleotide sequence ID" value="NZ_OCNJ01000006.1"/>
</dbReference>
<accession>A0A286GM88</accession>
<protein>
    <submittedName>
        <fullName evidence="1">Uncharacterized protein</fullName>
    </submittedName>
</protein>
<dbReference type="AlphaFoldDB" id="A0A286GM88"/>
<keyword evidence="2" id="KW-1185">Reference proteome</keyword>
<dbReference type="Proteomes" id="UP000219621">
    <property type="component" value="Unassembled WGS sequence"/>
</dbReference>
<evidence type="ECO:0000313" key="2">
    <source>
        <dbReference type="Proteomes" id="UP000219621"/>
    </source>
</evidence>
<evidence type="ECO:0000313" key="1">
    <source>
        <dbReference type="EMBL" id="SOD96612.1"/>
    </source>
</evidence>
<reference evidence="1 2" key="1">
    <citation type="submission" date="2017-09" db="EMBL/GenBank/DDBJ databases">
        <authorList>
            <person name="Ehlers B."/>
            <person name="Leendertz F.H."/>
        </authorList>
    </citation>
    <scope>NUCLEOTIDE SEQUENCE [LARGE SCALE GENOMIC DNA]</scope>
    <source>
        <strain evidence="1 2">USBA 140</strain>
    </source>
</reference>
<gene>
    <name evidence="1" type="ORF">SAMN05421508_1063</name>
</gene>
<name>A0A286GM88_9PROT</name>
<sequence length="57" mass="5937">MPTQTGTQVVATHMERALALFLAGEYAAAQAALDEAKDAMQDEADGLWVDNNAATAA</sequence>
<organism evidence="1 2">
    <name type="scientific">Caenispirillum bisanense</name>
    <dbReference type="NCBI Taxonomy" id="414052"/>
    <lineage>
        <taxon>Bacteria</taxon>
        <taxon>Pseudomonadati</taxon>
        <taxon>Pseudomonadota</taxon>
        <taxon>Alphaproteobacteria</taxon>
        <taxon>Rhodospirillales</taxon>
        <taxon>Novispirillaceae</taxon>
        <taxon>Caenispirillum</taxon>
    </lineage>
</organism>
<dbReference type="EMBL" id="OCNJ01000006">
    <property type="protein sequence ID" value="SOD96612.1"/>
    <property type="molecule type" value="Genomic_DNA"/>
</dbReference>
<proteinExistence type="predicted"/>